<protein>
    <submittedName>
        <fullName evidence="3">Uncharacterized protein</fullName>
    </submittedName>
</protein>
<keyword evidence="2" id="KW-0597">Phosphoprotein</keyword>
<evidence type="ECO:0000313" key="4">
    <source>
        <dbReference type="Proteomes" id="UP000325780"/>
    </source>
</evidence>
<evidence type="ECO:0000256" key="1">
    <source>
        <dbReference type="ARBA" id="ARBA00022450"/>
    </source>
</evidence>
<dbReference type="InterPro" id="IPR042099">
    <property type="entry name" value="ANL_N_sf"/>
</dbReference>
<name>A0A5N6TVY7_ASPAV</name>
<proteinExistence type="predicted"/>
<dbReference type="AlphaFoldDB" id="A0A5N6TVY7"/>
<accession>A0A5N6TVY7</accession>
<dbReference type="Gene3D" id="3.40.50.12780">
    <property type="entry name" value="N-terminal domain of ligase-like"/>
    <property type="match status" value="1"/>
</dbReference>
<keyword evidence="1" id="KW-0596">Phosphopantetheine</keyword>
<dbReference type="Proteomes" id="UP000325780">
    <property type="component" value="Unassembled WGS sequence"/>
</dbReference>
<dbReference type="PANTHER" id="PTHR43439:SF2">
    <property type="entry name" value="ENZYME, PUTATIVE (JCVI)-RELATED"/>
    <property type="match status" value="1"/>
</dbReference>
<reference evidence="3 4" key="1">
    <citation type="submission" date="2019-04" db="EMBL/GenBank/DDBJ databases">
        <title>Friends and foes A comparative genomics study of 23 Aspergillus species from section Flavi.</title>
        <authorList>
            <consortium name="DOE Joint Genome Institute"/>
            <person name="Kjaerbolling I."/>
            <person name="Vesth T."/>
            <person name="Frisvad J.C."/>
            <person name="Nybo J.L."/>
            <person name="Theobald S."/>
            <person name="Kildgaard S."/>
            <person name="Isbrandt T."/>
            <person name="Kuo A."/>
            <person name="Sato A."/>
            <person name="Lyhne E.K."/>
            <person name="Kogle M.E."/>
            <person name="Wiebenga A."/>
            <person name="Kun R.S."/>
            <person name="Lubbers R.J."/>
            <person name="Makela M.R."/>
            <person name="Barry K."/>
            <person name="Chovatia M."/>
            <person name="Clum A."/>
            <person name="Daum C."/>
            <person name="Haridas S."/>
            <person name="He G."/>
            <person name="LaButti K."/>
            <person name="Lipzen A."/>
            <person name="Mondo S."/>
            <person name="Riley R."/>
            <person name="Salamov A."/>
            <person name="Simmons B.A."/>
            <person name="Magnuson J.K."/>
            <person name="Henrissat B."/>
            <person name="Mortensen U.H."/>
            <person name="Larsen T.O."/>
            <person name="Devries R.P."/>
            <person name="Grigoriev I.V."/>
            <person name="Machida M."/>
            <person name="Baker S.E."/>
            <person name="Andersen M.R."/>
        </authorList>
    </citation>
    <scope>NUCLEOTIDE SEQUENCE [LARGE SCALE GENOMIC DNA]</scope>
    <source>
        <strain evidence="3 4">IBT 18842</strain>
    </source>
</reference>
<dbReference type="SUPFAM" id="SSF56801">
    <property type="entry name" value="Acetyl-CoA synthetase-like"/>
    <property type="match status" value="1"/>
</dbReference>
<sequence>MHLSHGFIAKVARDIGLSPPDGYDTQSSFVANNKCILISPLSDPAGVYFSIFNAIFNNTSTVLPNPEDPPTGKTLVQMLHHTRADWAALPSNTLSGVAKDSAVLDEIASHLELLVITGEPLAKKYGDVIASEVRLIHMPHSSETGLLPTIYRHGYNFKADWNYFQFHPAIGACLVPMSGDVYELIFDRTPETELYLTDFTNSYAFRAKDLYNRHPTMPDIWAPVSGSNVIFSMTGKAKPIEFNKHAILFTTS</sequence>
<evidence type="ECO:0000313" key="3">
    <source>
        <dbReference type="EMBL" id="KAE8150535.1"/>
    </source>
</evidence>
<dbReference type="InterPro" id="IPR051414">
    <property type="entry name" value="Adenylate-forming_Reductase"/>
</dbReference>
<dbReference type="OrthoDB" id="429813at2759"/>
<organism evidence="3 4">
    <name type="scientific">Aspergillus avenaceus</name>
    <dbReference type="NCBI Taxonomy" id="36643"/>
    <lineage>
        <taxon>Eukaryota</taxon>
        <taxon>Fungi</taxon>
        <taxon>Dikarya</taxon>
        <taxon>Ascomycota</taxon>
        <taxon>Pezizomycotina</taxon>
        <taxon>Eurotiomycetes</taxon>
        <taxon>Eurotiomycetidae</taxon>
        <taxon>Eurotiales</taxon>
        <taxon>Aspergillaceae</taxon>
        <taxon>Aspergillus</taxon>
        <taxon>Aspergillus subgen. Circumdati</taxon>
    </lineage>
</organism>
<dbReference type="EMBL" id="ML742092">
    <property type="protein sequence ID" value="KAE8150535.1"/>
    <property type="molecule type" value="Genomic_DNA"/>
</dbReference>
<evidence type="ECO:0000256" key="2">
    <source>
        <dbReference type="ARBA" id="ARBA00022553"/>
    </source>
</evidence>
<keyword evidence="4" id="KW-1185">Reference proteome</keyword>
<gene>
    <name evidence="3" type="ORF">BDV25DRAFT_110523</name>
</gene>
<dbReference type="PANTHER" id="PTHR43439">
    <property type="entry name" value="PHENYLACETATE-COENZYME A LIGASE"/>
    <property type="match status" value="1"/>
</dbReference>